<dbReference type="GO" id="GO:0004519">
    <property type="term" value="F:endonuclease activity"/>
    <property type="evidence" value="ECO:0007669"/>
    <property type="project" value="UniProtKB-KW"/>
</dbReference>
<accession>A0A3G4ZS75</accession>
<dbReference type="Pfam" id="PF13392">
    <property type="entry name" value="HNH_3"/>
    <property type="match status" value="1"/>
</dbReference>
<dbReference type="Gene3D" id="1.10.10.10">
    <property type="entry name" value="Winged helix-like DNA-binding domain superfamily/Winged helix DNA-binding domain"/>
    <property type="match status" value="1"/>
</dbReference>
<keyword evidence="2" id="KW-0255">Endonuclease</keyword>
<dbReference type="InterPro" id="IPR044925">
    <property type="entry name" value="His-Me_finger_sf"/>
</dbReference>
<gene>
    <name evidence="2" type="ORF">Barrevirus16_2</name>
</gene>
<organism evidence="2">
    <name type="scientific">Barrevirus sp</name>
    <dbReference type="NCBI Taxonomy" id="2487763"/>
    <lineage>
        <taxon>Viruses</taxon>
        <taxon>Varidnaviria</taxon>
        <taxon>Bamfordvirae</taxon>
        <taxon>Nucleocytoviricota</taxon>
        <taxon>Megaviricetes</taxon>
        <taxon>Imitervirales</taxon>
        <taxon>Mimiviridae</taxon>
        <taxon>Klosneuvirinae</taxon>
    </lineage>
</organism>
<dbReference type="InterPro" id="IPR036388">
    <property type="entry name" value="WH-like_DNA-bd_sf"/>
</dbReference>
<name>A0A3G4ZS75_9VIRU</name>
<sequence length="159" mass="18028">MVSNFGRIRTKTGELLRGTKSEGNYITISITYDNVDGERVKKTKRLSRLVAIAFVPNPDKKLEVDHIDTNIFNNKADNLRWNTRTENMNNETTKKKFEKPVEQLDENGNIVNSFKSILEAKAYMKETYGTTGSGIGNVCNGKRGAKICDGFGWRFKKVE</sequence>
<keyword evidence="2" id="KW-0378">Hydrolase</keyword>
<feature type="domain" description="HNH nuclease" evidence="1">
    <location>
        <begin position="46"/>
        <end position="88"/>
    </location>
</feature>
<dbReference type="SUPFAM" id="SSF54060">
    <property type="entry name" value="His-Me finger endonucleases"/>
    <property type="match status" value="1"/>
</dbReference>
<dbReference type="Gene3D" id="3.90.75.20">
    <property type="match status" value="1"/>
</dbReference>
<dbReference type="InterPro" id="IPR003615">
    <property type="entry name" value="HNH_nuc"/>
</dbReference>
<proteinExistence type="predicted"/>
<evidence type="ECO:0000313" key="2">
    <source>
        <dbReference type="EMBL" id="AYV77164.1"/>
    </source>
</evidence>
<keyword evidence="2" id="KW-0540">Nuclease</keyword>
<dbReference type="EMBL" id="MK072013">
    <property type="protein sequence ID" value="AYV77164.1"/>
    <property type="molecule type" value="Genomic_DNA"/>
</dbReference>
<evidence type="ECO:0000259" key="1">
    <source>
        <dbReference type="Pfam" id="PF13392"/>
    </source>
</evidence>
<protein>
    <submittedName>
        <fullName evidence="2">HNH endonuclease</fullName>
    </submittedName>
</protein>
<reference evidence="2" key="1">
    <citation type="submission" date="2018-10" db="EMBL/GenBank/DDBJ databases">
        <title>Hidden diversity of soil giant viruses.</title>
        <authorList>
            <person name="Schulz F."/>
            <person name="Alteio L."/>
            <person name="Goudeau D."/>
            <person name="Ryan E.M."/>
            <person name="Malmstrom R.R."/>
            <person name="Blanchard J."/>
            <person name="Woyke T."/>
        </authorList>
    </citation>
    <scope>NUCLEOTIDE SEQUENCE</scope>
    <source>
        <strain evidence="2">BAV1</strain>
    </source>
</reference>